<dbReference type="GO" id="GO:0016787">
    <property type="term" value="F:hydrolase activity"/>
    <property type="evidence" value="ECO:0007669"/>
    <property type="project" value="UniProtKB-KW"/>
</dbReference>
<comment type="caution">
    <text evidence="16">The sequence shown here is derived from an EMBL/GenBank/DDBJ whole genome shotgun (WGS) entry which is preliminary data.</text>
</comment>
<dbReference type="InterPro" id="IPR000629">
    <property type="entry name" value="RNA-helicase_DEAD-box_CS"/>
</dbReference>
<dbReference type="GO" id="GO:0005524">
    <property type="term" value="F:ATP binding"/>
    <property type="evidence" value="ECO:0007669"/>
    <property type="project" value="UniProtKB-KW"/>
</dbReference>
<dbReference type="InterPro" id="IPR001680">
    <property type="entry name" value="WD40_rpt"/>
</dbReference>
<evidence type="ECO:0000256" key="1">
    <source>
        <dbReference type="ARBA" id="ARBA00004604"/>
    </source>
</evidence>
<dbReference type="PROSITE" id="PS50294">
    <property type="entry name" value="WD_REPEATS_REGION"/>
    <property type="match status" value="1"/>
</dbReference>
<keyword evidence="9" id="KW-0067">ATP-binding</keyword>
<keyword evidence="5" id="KW-0677">Repeat</keyword>
<accession>A0AAN8F1H1</accession>
<dbReference type="GO" id="GO:0006364">
    <property type="term" value="P:rRNA processing"/>
    <property type="evidence" value="ECO:0007669"/>
    <property type="project" value="UniProtKB-KW"/>
</dbReference>
<dbReference type="Gene3D" id="3.40.50.300">
    <property type="entry name" value="P-loop containing nucleotide triphosphate hydrolases"/>
    <property type="match status" value="2"/>
</dbReference>
<dbReference type="Pfam" id="PF00270">
    <property type="entry name" value="DEAD"/>
    <property type="match status" value="1"/>
</dbReference>
<dbReference type="SMART" id="SM00490">
    <property type="entry name" value="HELICc"/>
    <property type="match status" value="1"/>
</dbReference>
<organism evidence="16 17">
    <name type="scientific">Trichostrongylus colubriformis</name>
    <name type="common">Black scour worm</name>
    <dbReference type="NCBI Taxonomy" id="6319"/>
    <lineage>
        <taxon>Eukaryota</taxon>
        <taxon>Metazoa</taxon>
        <taxon>Ecdysozoa</taxon>
        <taxon>Nematoda</taxon>
        <taxon>Chromadorea</taxon>
        <taxon>Rhabditida</taxon>
        <taxon>Rhabditina</taxon>
        <taxon>Rhabditomorpha</taxon>
        <taxon>Strongyloidea</taxon>
        <taxon>Trichostrongylidae</taxon>
        <taxon>Trichostrongylus</taxon>
    </lineage>
</organism>
<evidence type="ECO:0000259" key="15">
    <source>
        <dbReference type="PROSITE" id="PS51194"/>
    </source>
</evidence>
<dbReference type="GO" id="GO:0004386">
    <property type="term" value="F:helicase activity"/>
    <property type="evidence" value="ECO:0007669"/>
    <property type="project" value="UniProtKB-KW"/>
</dbReference>
<dbReference type="Pfam" id="PF00400">
    <property type="entry name" value="WD40"/>
    <property type="match status" value="4"/>
</dbReference>
<dbReference type="InterPro" id="IPR011545">
    <property type="entry name" value="DEAD/DEAH_box_helicase_dom"/>
</dbReference>
<dbReference type="Pfam" id="PF09384">
    <property type="entry name" value="UTP15_C"/>
    <property type="match status" value="1"/>
</dbReference>
<evidence type="ECO:0000256" key="13">
    <source>
        <dbReference type="PROSITE-ProRule" id="PRU00221"/>
    </source>
</evidence>
<dbReference type="Pfam" id="PF00271">
    <property type="entry name" value="Helicase_C"/>
    <property type="match status" value="1"/>
</dbReference>
<evidence type="ECO:0000256" key="5">
    <source>
        <dbReference type="ARBA" id="ARBA00022737"/>
    </source>
</evidence>
<keyword evidence="11" id="KW-0539">Nucleus</keyword>
<dbReference type="InterPro" id="IPR027417">
    <property type="entry name" value="P-loop_NTPase"/>
</dbReference>
<sequence>QLLCDQLQILVFDEADRILDMGFSQQINAIVANLPKERQTLLFSATQTRNVKDLSRVCTKDPVFVSAHERCAHITPDGLIQSYMVCEDHDKINTMWSFIVNNKRSKTIIFVSSCKQARFITGAFCHLRPGLPVMGLWGTMNQKKRVDVFQKFENKKAAVMIATDVASRGLDFSDVDWVVQVDCPASVEDYIHRVGRTSRMNQTGHAVLFLTSHQEEPMVTALAQANIPVTKQIADPNVLVDIRTKMQATLSQFPELNQFAQKSVVAYLRSVYMMRNKKVFDVTTIDAAALATSYGLVTVPRVRFLTKKGITLKSDKGKDGAVEKDPVSRRFLNTETEKQLRVPLESFDVDDRNDDILTVKKRDVFSLLDDGNEPSDTTKPPMAKGRANTKALTKMSVAKKLLNKKLKVNVRKVYDEEGEPVKQPLCRAKYWMAVSYIPAGRVAVNEFHRKADEDVVYWKRMQQHSVFQEPSSVTSVAFSPNKPYNVASTSSVRLSLYDTVVCEPINMFSRFKRAVYGVRFRHDGELIAIGGEEGKVRVFDVTRSTGVGKAPLRSIKASQAIVRCVEFSPCGKVLYSMAGDGRVKQWDIADTGSTPVIDFAAHQDEIRATSISSSNDNLFLTGGYDHKVKLWDARCTSDGPSVEMNAGFPVESVIFLNSEHLIATAAGSVVRIWDIAAGGRLLMSLQQHHKSVTSLCLASNGDTLLTGGIDRRVNAIRLLDFSLLHSMSMAAPVLSLAVSPDDETLAVGMGQLLGIHRRVPEAKVLVAAETVDKRSMIRTAAPKVQVQEAGKSRESIEISAKSSDMHRLSKIDHLLKGYQHAAAIRKMFQSYFFHSKKEEVVAWLLVILRRGAIHRAISGQENDVLCNMLK</sequence>
<dbReference type="PANTHER" id="PTHR19924:SF26">
    <property type="entry name" value="U3 SMALL NUCLEOLAR RNA-ASSOCIATED PROTEIN 15 HOMOLOG"/>
    <property type="match status" value="1"/>
</dbReference>
<evidence type="ECO:0000256" key="8">
    <source>
        <dbReference type="ARBA" id="ARBA00022806"/>
    </source>
</evidence>
<dbReference type="Gene3D" id="2.130.10.10">
    <property type="entry name" value="YVTN repeat-like/Quinoprotein amine dehydrogenase"/>
    <property type="match status" value="2"/>
</dbReference>
<dbReference type="InterPro" id="IPR015943">
    <property type="entry name" value="WD40/YVTN_repeat-like_dom_sf"/>
</dbReference>
<keyword evidence="4 13" id="KW-0853">WD repeat</keyword>
<dbReference type="AlphaFoldDB" id="A0AAN8F1H1"/>
<dbReference type="GO" id="GO:0043186">
    <property type="term" value="C:P granule"/>
    <property type="evidence" value="ECO:0007669"/>
    <property type="project" value="UniProtKB-ARBA"/>
</dbReference>
<dbReference type="PROSITE" id="PS00039">
    <property type="entry name" value="DEAD_ATP_HELICASE"/>
    <property type="match status" value="1"/>
</dbReference>
<keyword evidence="17" id="KW-1185">Reference proteome</keyword>
<evidence type="ECO:0000256" key="4">
    <source>
        <dbReference type="ARBA" id="ARBA00022574"/>
    </source>
</evidence>
<dbReference type="PROSITE" id="PS51192">
    <property type="entry name" value="HELICASE_ATP_BIND_1"/>
    <property type="match status" value="1"/>
</dbReference>
<comment type="subcellular location">
    <subcellularLocation>
        <location evidence="1">Nucleus</location>
        <location evidence="1">Nucleolus</location>
    </subcellularLocation>
</comment>
<dbReference type="SMART" id="SM00320">
    <property type="entry name" value="WD40"/>
    <property type="match status" value="7"/>
</dbReference>
<dbReference type="CDD" id="cd18787">
    <property type="entry name" value="SF2_C_DEAD"/>
    <property type="match status" value="1"/>
</dbReference>
<feature type="non-terminal residue" evidence="16">
    <location>
        <position position="1"/>
    </location>
</feature>
<keyword evidence="10" id="KW-0694">RNA-binding</keyword>
<dbReference type="SUPFAM" id="SSF50978">
    <property type="entry name" value="WD40 repeat-like"/>
    <property type="match status" value="1"/>
</dbReference>
<comment type="function">
    <text evidence="12">Ribosome biogenesis factor. Involved in nucleolar processing of pre-18S ribosomal RNA. Required for optimal pre-ribosomal RNA transcription by RNA polymerase I. Part of the small subunit (SSU) processome, first precursor of the small eukaryotic ribosomal subunit. During the assembly of the SSU processome in the nucleolus, many ribosome biogenesis factors, an RNA chaperone and ribosomal proteins associate with the nascent pre-rRNA and work in concert to generate RNA folding, modifications, rearrangements and cleavage as well as targeted degradation of pre-ribosomal RNA by the RNA exosome.</text>
</comment>
<evidence type="ECO:0000259" key="14">
    <source>
        <dbReference type="PROSITE" id="PS51192"/>
    </source>
</evidence>
<dbReference type="PROSITE" id="PS50082">
    <property type="entry name" value="WD_REPEATS_2"/>
    <property type="match status" value="2"/>
</dbReference>
<keyword evidence="3" id="KW-0698">rRNA processing</keyword>
<dbReference type="GO" id="GO:0003723">
    <property type="term" value="F:RNA binding"/>
    <property type="evidence" value="ECO:0007669"/>
    <property type="project" value="UniProtKB-KW"/>
</dbReference>
<keyword evidence="7" id="KW-0378">Hydrolase</keyword>
<evidence type="ECO:0000256" key="3">
    <source>
        <dbReference type="ARBA" id="ARBA00022552"/>
    </source>
</evidence>
<dbReference type="Proteomes" id="UP001331761">
    <property type="component" value="Unassembled WGS sequence"/>
</dbReference>
<feature type="repeat" description="WD" evidence="13">
    <location>
        <begin position="599"/>
        <end position="632"/>
    </location>
</feature>
<evidence type="ECO:0000256" key="6">
    <source>
        <dbReference type="ARBA" id="ARBA00022741"/>
    </source>
</evidence>
<evidence type="ECO:0000256" key="2">
    <source>
        <dbReference type="ARBA" id="ARBA00018260"/>
    </source>
</evidence>
<evidence type="ECO:0000256" key="7">
    <source>
        <dbReference type="ARBA" id="ARBA00022801"/>
    </source>
</evidence>
<evidence type="ECO:0000256" key="11">
    <source>
        <dbReference type="ARBA" id="ARBA00023242"/>
    </source>
</evidence>
<evidence type="ECO:0000256" key="12">
    <source>
        <dbReference type="ARBA" id="ARBA00045437"/>
    </source>
</evidence>
<name>A0AAN8F1H1_TRICO</name>
<feature type="domain" description="Helicase ATP-binding" evidence="14">
    <location>
        <begin position="1"/>
        <end position="65"/>
    </location>
</feature>
<dbReference type="InterPro" id="IPR014001">
    <property type="entry name" value="Helicase_ATP-bd"/>
</dbReference>
<evidence type="ECO:0000313" key="17">
    <source>
        <dbReference type="Proteomes" id="UP001331761"/>
    </source>
</evidence>
<evidence type="ECO:0000313" key="16">
    <source>
        <dbReference type="EMBL" id="KAK5971490.1"/>
    </source>
</evidence>
<dbReference type="EMBL" id="WIXE01017715">
    <property type="protein sequence ID" value="KAK5971490.1"/>
    <property type="molecule type" value="Genomic_DNA"/>
</dbReference>
<dbReference type="GO" id="GO:0045943">
    <property type="term" value="P:positive regulation of transcription by RNA polymerase I"/>
    <property type="evidence" value="ECO:0007669"/>
    <property type="project" value="TreeGrafter"/>
</dbReference>
<dbReference type="SUPFAM" id="SSF52540">
    <property type="entry name" value="P-loop containing nucleoside triphosphate hydrolases"/>
    <property type="match status" value="1"/>
</dbReference>
<dbReference type="InterPro" id="IPR025313">
    <property type="entry name" value="SPB4-like_CTE"/>
</dbReference>
<reference evidence="16 17" key="1">
    <citation type="submission" date="2019-10" db="EMBL/GenBank/DDBJ databases">
        <title>Assembly and Annotation for the nematode Trichostrongylus colubriformis.</title>
        <authorList>
            <person name="Martin J."/>
        </authorList>
    </citation>
    <scope>NUCLEOTIDE SEQUENCE [LARGE SCALE GENOMIC DNA]</scope>
    <source>
        <strain evidence="16">G859</strain>
        <tissue evidence="16">Whole worm</tissue>
    </source>
</reference>
<feature type="domain" description="Helicase C-terminal" evidence="15">
    <location>
        <begin position="91"/>
        <end position="250"/>
    </location>
</feature>
<dbReference type="InterPro" id="IPR001650">
    <property type="entry name" value="Helicase_C-like"/>
</dbReference>
<evidence type="ECO:0000256" key="10">
    <source>
        <dbReference type="ARBA" id="ARBA00022884"/>
    </source>
</evidence>
<dbReference type="InterPro" id="IPR018983">
    <property type="entry name" value="U3_snoRNA-assocProt_15_C"/>
</dbReference>
<dbReference type="Pfam" id="PF13959">
    <property type="entry name" value="CTE_SPB4"/>
    <property type="match status" value="1"/>
</dbReference>
<dbReference type="GO" id="GO:0005730">
    <property type="term" value="C:nucleolus"/>
    <property type="evidence" value="ECO:0007669"/>
    <property type="project" value="UniProtKB-SubCell"/>
</dbReference>
<dbReference type="InterPro" id="IPR036322">
    <property type="entry name" value="WD40_repeat_dom_sf"/>
</dbReference>
<feature type="repeat" description="WD" evidence="13">
    <location>
        <begin position="555"/>
        <end position="588"/>
    </location>
</feature>
<keyword evidence="6" id="KW-0547">Nucleotide-binding</keyword>
<proteinExistence type="predicted"/>
<dbReference type="SMART" id="SM01178">
    <property type="entry name" value="DUF4217"/>
    <property type="match status" value="1"/>
</dbReference>
<dbReference type="PROSITE" id="PS51194">
    <property type="entry name" value="HELICASE_CTER"/>
    <property type="match status" value="1"/>
</dbReference>
<gene>
    <name evidence="16" type="ORF">GCK32_008963</name>
</gene>
<dbReference type="PANTHER" id="PTHR19924">
    <property type="entry name" value="UTP15 U3 SMALL NUCLEOLAR RNA-ASSOCIATED PROTEIN 15 FAMILY MEMBER"/>
    <property type="match status" value="1"/>
</dbReference>
<protein>
    <recommendedName>
        <fullName evidence="2">U3 small nucleolar RNA-associated protein 15 homolog</fullName>
    </recommendedName>
</protein>
<evidence type="ECO:0000256" key="9">
    <source>
        <dbReference type="ARBA" id="ARBA00022840"/>
    </source>
</evidence>
<keyword evidence="8" id="KW-0347">Helicase</keyword>